<name>A0ABW1AW78_9RHOO</name>
<keyword evidence="3" id="KW-1185">Reference proteome</keyword>
<protein>
    <submittedName>
        <fullName evidence="2">Uncharacterized protein</fullName>
    </submittedName>
</protein>
<reference evidence="3" key="1">
    <citation type="journal article" date="2019" name="Int. J. Syst. Evol. Microbiol.">
        <title>The Global Catalogue of Microorganisms (GCM) 10K type strain sequencing project: providing services to taxonomists for standard genome sequencing and annotation.</title>
        <authorList>
            <consortium name="The Broad Institute Genomics Platform"/>
            <consortium name="The Broad Institute Genome Sequencing Center for Infectious Disease"/>
            <person name="Wu L."/>
            <person name="Ma J."/>
        </authorList>
    </citation>
    <scope>NUCLEOTIDE SEQUENCE [LARGE SCALE GENOMIC DNA]</scope>
    <source>
        <strain evidence="3">SHR3</strain>
    </source>
</reference>
<accession>A0ABW1AW78</accession>
<feature type="region of interest" description="Disordered" evidence="1">
    <location>
        <begin position="27"/>
        <end position="47"/>
    </location>
</feature>
<evidence type="ECO:0000313" key="2">
    <source>
        <dbReference type="EMBL" id="MFC5771198.1"/>
    </source>
</evidence>
<sequence length="129" mass="13881">MYSFYEFKTAAYTAIVLPMKACRSDGMSGTGRQHSGPATEVSTKESNIMEAIERTRTHDRTPAGRVAGEIERLRAQNAALLAAIASANAAMTAAPSWHEMHRTAQKVLRAALAEAGAAQRPQTPVRRVG</sequence>
<comment type="caution">
    <text evidence="2">The sequence shown here is derived from an EMBL/GenBank/DDBJ whole genome shotgun (WGS) entry which is preliminary data.</text>
</comment>
<gene>
    <name evidence="2" type="ORF">ACFPTN_17600</name>
</gene>
<dbReference type="EMBL" id="JBHSOG010000092">
    <property type="protein sequence ID" value="MFC5771198.1"/>
    <property type="molecule type" value="Genomic_DNA"/>
</dbReference>
<dbReference type="Proteomes" id="UP001595974">
    <property type="component" value="Unassembled WGS sequence"/>
</dbReference>
<evidence type="ECO:0000313" key="3">
    <source>
        <dbReference type="Proteomes" id="UP001595974"/>
    </source>
</evidence>
<evidence type="ECO:0000256" key="1">
    <source>
        <dbReference type="SAM" id="MobiDB-lite"/>
    </source>
</evidence>
<proteinExistence type="predicted"/>
<organism evidence="2 3">
    <name type="scientific">Thauera sinica</name>
    <dbReference type="NCBI Taxonomy" id="2665146"/>
    <lineage>
        <taxon>Bacteria</taxon>
        <taxon>Pseudomonadati</taxon>
        <taxon>Pseudomonadota</taxon>
        <taxon>Betaproteobacteria</taxon>
        <taxon>Rhodocyclales</taxon>
        <taxon>Zoogloeaceae</taxon>
        <taxon>Thauera</taxon>
    </lineage>
</organism>